<keyword evidence="1" id="KW-0472">Membrane</keyword>
<dbReference type="AlphaFoldDB" id="A0A836M053"/>
<sequence>MLRTLKQHKIQIFLIFISISFAFLIEALISDPFDDLYFLSMAGAITALSLVCLKVYRQYKEEAE</sequence>
<keyword evidence="1" id="KW-0812">Transmembrane</keyword>
<evidence type="ECO:0000313" key="3">
    <source>
        <dbReference type="Proteomes" id="UP000027309"/>
    </source>
</evidence>
<keyword evidence="1" id="KW-1133">Transmembrane helix</keyword>
<dbReference type="Proteomes" id="UP000027309">
    <property type="component" value="Unassembled WGS sequence"/>
</dbReference>
<reference evidence="2 3" key="1">
    <citation type="submission" date="2014-04" db="EMBL/GenBank/DDBJ databases">
        <title>Comparative genomics and transcriptomics to identify genetic mechanisms underlying the emergence of carbapenem resistant Acinetobacter baumannii (CRAb).</title>
        <authorList>
            <person name="Harris A.D."/>
            <person name="Johnson K.J."/>
            <person name="George J."/>
            <person name="Nadendla S."/>
            <person name="Daugherty S.C."/>
            <person name="Parankush S."/>
            <person name="Sadzewicz L."/>
            <person name="Tallon L."/>
            <person name="Sengamalay N."/>
            <person name="Hazen T.H."/>
            <person name="Rasko D.A."/>
        </authorList>
    </citation>
    <scope>NUCLEOTIDE SEQUENCE [LARGE SCALE GENOMIC DNA]</scope>
    <source>
        <strain evidence="2 3">1499986</strain>
    </source>
</reference>
<name>A0A836M053_ACIBA</name>
<feature type="transmembrane region" description="Helical" evidence="1">
    <location>
        <begin position="12"/>
        <end position="30"/>
    </location>
</feature>
<evidence type="ECO:0000256" key="1">
    <source>
        <dbReference type="SAM" id="Phobius"/>
    </source>
</evidence>
<gene>
    <name evidence="2" type="ORF">J572_2853</name>
</gene>
<protein>
    <submittedName>
        <fullName evidence="2">Putative membrane protein</fullName>
    </submittedName>
</protein>
<feature type="transmembrane region" description="Helical" evidence="1">
    <location>
        <begin position="36"/>
        <end position="56"/>
    </location>
</feature>
<evidence type="ECO:0000313" key="2">
    <source>
        <dbReference type="EMBL" id="KCY00616.1"/>
    </source>
</evidence>
<dbReference type="EMBL" id="JMOA01000041">
    <property type="protein sequence ID" value="KCY00616.1"/>
    <property type="molecule type" value="Genomic_DNA"/>
</dbReference>
<comment type="caution">
    <text evidence="2">The sequence shown here is derived from an EMBL/GenBank/DDBJ whole genome shotgun (WGS) entry which is preliminary data.</text>
</comment>
<proteinExistence type="predicted"/>
<organism evidence="2 3">
    <name type="scientific">Acinetobacter baumannii 1499986</name>
    <dbReference type="NCBI Taxonomy" id="1310673"/>
    <lineage>
        <taxon>Bacteria</taxon>
        <taxon>Pseudomonadati</taxon>
        <taxon>Pseudomonadota</taxon>
        <taxon>Gammaproteobacteria</taxon>
        <taxon>Moraxellales</taxon>
        <taxon>Moraxellaceae</taxon>
        <taxon>Acinetobacter</taxon>
        <taxon>Acinetobacter calcoaceticus/baumannii complex</taxon>
    </lineage>
</organism>
<accession>A0A836M053</accession>